<keyword evidence="1" id="KW-0732">Signal</keyword>
<protein>
    <submittedName>
        <fullName evidence="2">Uncharacterized protein</fullName>
    </submittedName>
</protein>
<evidence type="ECO:0000256" key="1">
    <source>
        <dbReference type="SAM" id="SignalP"/>
    </source>
</evidence>
<dbReference type="AlphaFoldDB" id="A0A8H7D0Z1"/>
<reference evidence="2" key="1">
    <citation type="submission" date="2020-05" db="EMBL/GenBank/DDBJ databases">
        <title>Mycena genomes resolve the evolution of fungal bioluminescence.</title>
        <authorList>
            <person name="Tsai I.J."/>
        </authorList>
    </citation>
    <scope>NUCLEOTIDE SEQUENCE</scope>
    <source>
        <strain evidence="2">160909Yilan</strain>
    </source>
</reference>
<dbReference type="EMBL" id="JACAZH010000011">
    <property type="protein sequence ID" value="KAF7354703.1"/>
    <property type="molecule type" value="Genomic_DNA"/>
</dbReference>
<proteinExistence type="predicted"/>
<dbReference type="OrthoDB" id="4334193at2759"/>
<evidence type="ECO:0000313" key="3">
    <source>
        <dbReference type="Proteomes" id="UP000623467"/>
    </source>
</evidence>
<organism evidence="2 3">
    <name type="scientific">Mycena sanguinolenta</name>
    <dbReference type="NCBI Taxonomy" id="230812"/>
    <lineage>
        <taxon>Eukaryota</taxon>
        <taxon>Fungi</taxon>
        <taxon>Dikarya</taxon>
        <taxon>Basidiomycota</taxon>
        <taxon>Agaricomycotina</taxon>
        <taxon>Agaricomycetes</taxon>
        <taxon>Agaricomycetidae</taxon>
        <taxon>Agaricales</taxon>
        <taxon>Marasmiineae</taxon>
        <taxon>Mycenaceae</taxon>
        <taxon>Mycena</taxon>
    </lineage>
</organism>
<dbReference type="Proteomes" id="UP000623467">
    <property type="component" value="Unassembled WGS sequence"/>
</dbReference>
<dbReference type="SUPFAM" id="SSF53187">
    <property type="entry name" value="Zn-dependent exopeptidases"/>
    <property type="match status" value="1"/>
</dbReference>
<sequence>MFWLSFAAILLLAPLALRADTPGLDQEQQQRLSDRLYQTNLRGPRWTGNENQNTLTSLVAGSMNLTGLDVDTLDYTLFRWDPQWWCLSIHLTNGTTIGVPTTGYWPYSGDSGLAGVTAPVIDAGSFGLLPDQDADPSTLNLTGIQSNSSTIIFFDNPSPTHNYSDPGYRLLGTSRNIGASAIPELGNLTNPHWQSAKTLNFTLLKEMGVVGVIASWVHTSDEDAALQFLPNDGAPGSNSLYDVPALYVGNSTGEMIRGFIRNNQIASATVVLSAPSYFADTQTVLGHLNGTADTDDSILLYTHSDGPSIVEENGPIVLLTIAEYFSKDKPSINLDFVITTGHFSGHHLDESLWMAERPDIVANAKIAIACEHFGALEWKDQSSPSKSTPVYKATGKLEPMWTMANDSKASDVLHQLYLDAFTGTPDSLRMALLAPERLNGTRSMWYGVGGAGTLGRSNIPTIGIIPQPDYLWASMVDGGWSKLDIGTVVTQINVILKLVASLDAQYANGTL</sequence>
<comment type="caution">
    <text evidence="2">The sequence shown here is derived from an EMBL/GenBank/DDBJ whole genome shotgun (WGS) entry which is preliminary data.</text>
</comment>
<name>A0A8H7D0Z1_9AGAR</name>
<feature type="chain" id="PRO_5034882020" evidence="1">
    <location>
        <begin position="20"/>
        <end position="511"/>
    </location>
</feature>
<evidence type="ECO:0000313" key="2">
    <source>
        <dbReference type="EMBL" id="KAF7354703.1"/>
    </source>
</evidence>
<keyword evidence="3" id="KW-1185">Reference proteome</keyword>
<gene>
    <name evidence="2" type="ORF">MSAN_01384000</name>
</gene>
<accession>A0A8H7D0Z1</accession>
<feature type="signal peptide" evidence="1">
    <location>
        <begin position="1"/>
        <end position="19"/>
    </location>
</feature>